<name>A0A4P2QAT2_SORCE</name>
<keyword evidence="1" id="KW-0732">Signal</keyword>
<protein>
    <recommendedName>
        <fullName evidence="4">Secreted protein</fullName>
    </recommendedName>
</protein>
<reference evidence="2 3" key="1">
    <citation type="submission" date="2015-09" db="EMBL/GenBank/DDBJ databases">
        <title>Sorangium comparison.</title>
        <authorList>
            <person name="Zaburannyi N."/>
            <person name="Bunk B."/>
            <person name="Overmann J."/>
            <person name="Mueller R."/>
        </authorList>
    </citation>
    <scope>NUCLEOTIDE SEQUENCE [LARGE SCALE GENOMIC DNA]</scope>
    <source>
        <strain evidence="2 3">So ceGT47</strain>
    </source>
</reference>
<dbReference type="PROSITE" id="PS51257">
    <property type="entry name" value="PROKAR_LIPOPROTEIN"/>
    <property type="match status" value="1"/>
</dbReference>
<sequence>MDRAAASPPRVALLALLLAGAACGGDRETPPPPEDPCKLGFLGEEGEDLRIEVIALGADGAARPVGDGDALDILMPPQGGRVVFLGVRATNLSACGVQLSGSLRDTVSGRVMSESRTINLNPTGDGWGASVDVDISTFANVGVCPNNWSGRDIYDEDYEIVVQVRDRAGRMAKETRRVRPACGEPGLEVECRCICKHGYILGEACE</sequence>
<evidence type="ECO:0000256" key="1">
    <source>
        <dbReference type="SAM" id="SignalP"/>
    </source>
</evidence>
<evidence type="ECO:0000313" key="2">
    <source>
        <dbReference type="EMBL" id="AUX26411.1"/>
    </source>
</evidence>
<dbReference type="Proteomes" id="UP000295781">
    <property type="component" value="Chromosome"/>
</dbReference>
<feature type="signal peptide" evidence="1">
    <location>
        <begin position="1"/>
        <end position="24"/>
    </location>
</feature>
<dbReference type="OrthoDB" id="5509717at2"/>
<feature type="chain" id="PRO_5020699194" description="Secreted protein" evidence="1">
    <location>
        <begin position="25"/>
        <end position="206"/>
    </location>
</feature>
<gene>
    <name evidence="2" type="ORF">SOCEGT47_069720</name>
</gene>
<proteinExistence type="predicted"/>
<dbReference type="EMBL" id="CP012670">
    <property type="protein sequence ID" value="AUX26411.1"/>
    <property type="molecule type" value="Genomic_DNA"/>
</dbReference>
<organism evidence="2 3">
    <name type="scientific">Sorangium cellulosum</name>
    <name type="common">Polyangium cellulosum</name>
    <dbReference type="NCBI Taxonomy" id="56"/>
    <lineage>
        <taxon>Bacteria</taxon>
        <taxon>Pseudomonadati</taxon>
        <taxon>Myxococcota</taxon>
        <taxon>Polyangia</taxon>
        <taxon>Polyangiales</taxon>
        <taxon>Polyangiaceae</taxon>
        <taxon>Sorangium</taxon>
    </lineage>
</organism>
<evidence type="ECO:0000313" key="3">
    <source>
        <dbReference type="Proteomes" id="UP000295781"/>
    </source>
</evidence>
<dbReference type="AlphaFoldDB" id="A0A4P2QAT2"/>
<accession>A0A4P2QAT2</accession>
<dbReference type="RefSeq" id="WP_129354001.1">
    <property type="nucleotide sequence ID" value="NZ_CP012670.1"/>
</dbReference>
<evidence type="ECO:0008006" key="4">
    <source>
        <dbReference type="Google" id="ProtNLM"/>
    </source>
</evidence>